<feature type="transmembrane region" description="Helical" evidence="1">
    <location>
        <begin position="198"/>
        <end position="217"/>
    </location>
</feature>
<dbReference type="EMBL" id="JAOTJC010000007">
    <property type="protein sequence ID" value="MCU7554657.1"/>
    <property type="molecule type" value="Genomic_DNA"/>
</dbReference>
<keyword evidence="1" id="KW-0812">Transmembrane</keyword>
<organism evidence="3 4">
    <name type="scientific">Alteromonas salexigens</name>
    <dbReference type="NCBI Taxonomy" id="2982530"/>
    <lineage>
        <taxon>Bacteria</taxon>
        <taxon>Pseudomonadati</taxon>
        <taxon>Pseudomonadota</taxon>
        <taxon>Gammaproteobacteria</taxon>
        <taxon>Alteromonadales</taxon>
        <taxon>Alteromonadaceae</taxon>
        <taxon>Alteromonas/Salinimonas group</taxon>
        <taxon>Alteromonas</taxon>
    </lineage>
</organism>
<sequence>MKFNINKKLSCSILLAVSAFVGAADAALITETYQYRITEAKGSYLANGVGDLVTFTATFNDTHEFITVLHNNGEKTTHCSKYVTFSCDDYAAGHYPMMSDIDIRTFESVFEINKLTEDGGRRYDSSNSEYAFRQITSNGLDQLGIRFNHLRFTDTLTFPEHNPGQLSFKYTDRFGRHHQVGYGFEKVSYSAAPASVSVSSPATIALAGLGLMGIGLTKRRKN</sequence>
<name>A0ABT2VP49_9ALTE</name>
<keyword evidence="2" id="KW-0732">Signal</keyword>
<keyword evidence="1" id="KW-0472">Membrane</keyword>
<feature type="signal peptide" evidence="2">
    <location>
        <begin position="1"/>
        <end position="26"/>
    </location>
</feature>
<proteinExistence type="predicted"/>
<evidence type="ECO:0000313" key="3">
    <source>
        <dbReference type="EMBL" id="MCU7554657.1"/>
    </source>
</evidence>
<reference evidence="4" key="1">
    <citation type="submission" date="2023-07" db="EMBL/GenBank/DDBJ databases">
        <title>Study on multiphase classification of strain Alteromonas salexigens isolated from the Yellow Sea.</title>
        <authorList>
            <person name="Sun L."/>
        </authorList>
    </citation>
    <scope>NUCLEOTIDE SEQUENCE [LARGE SCALE GENOMIC DNA]</scope>
    <source>
        <strain evidence="4">ASW11-19</strain>
    </source>
</reference>
<dbReference type="RefSeq" id="WP_262993490.1">
    <property type="nucleotide sequence ID" value="NZ_JAOTJC010000007.1"/>
</dbReference>
<evidence type="ECO:0000256" key="1">
    <source>
        <dbReference type="SAM" id="Phobius"/>
    </source>
</evidence>
<evidence type="ECO:0000256" key="2">
    <source>
        <dbReference type="SAM" id="SignalP"/>
    </source>
</evidence>
<protein>
    <submittedName>
        <fullName evidence="3">PEP-CTERM sorting domain-containing protein</fullName>
    </submittedName>
</protein>
<keyword evidence="1" id="KW-1133">Transmembrane helix</keyword>
<comment type="caution">
    <text evidence="3">The sequence shown here is derived from an EMBL/GenBank/DDBJ whole genome shotgun (WGS) entry which is preliminary data.</text>
</comment>
<feature type="chain" id="PRO_5046742312" evidence="2">
    <location>
        <begin position="27"/>
        <end position="222"/>
    </location>
</feature>
<gene>
    <name evidence="3" type="ORF">OCL06_08600</name>
</gene>
<evidence type="ECO:0000313" key="4">
    <source>
        <dbReference type="Proteomes" id="UP001209257"/>
    </source>
</evidence>
<dbReference type="Proteomes" id="UP001209257">
    <property type="component" value="Unassembled WGS sequence"/>
</dbReference>
<accession>A0ABT2VP49</accession>
<keyword evidence="4" id="KW-1185">Reference proteome</keyword>